<dbReference type="OrthoDB" id="5342093at2759"/>
<dbReference type="AlphaFoldDB" id="A0A8E2EZD5"/>
<accession>A0A8E2EZD5</accession>
<organism evidence="2 3">
    <name type="scientific">Glonium stellatum</name>
    <dbReference type="NCBI Taxonomy" id="574774"/>
    <lineage>
        <taxon>Eukaryota</taxon>
        <taxon>Fungi</taxon>
        <taxon>Dikarya</taxon>
        <taxon>Ascomycota</taxon>
        <taxon>Pezizomycotina</taxon>
        <taxon>Dothideomycetes</taxon>
        <taxon>Pleosporomycetidae</taxon>
        <taxon>Gloniales</taxon>
        <taxon>Gloniaceae</taxon>
        <taxon>Glonium</taxon>
    </lineage>
</organism>
<dbReference type="Pfam" id="PF20237">
    <property type="entry name" value="DUF6594"/>
    <property type="match status" value="1"/>
</dbReference>
<keyword evidence="3" id="KW-1185">Reference proteome</keyword>
<gene>
    <name evidence="2" type="ORF">AOQ84DRAFT_364953</name>
</gene>
<protein>
    <recommendedName>
        <fullName evidence="1">DUF6594 domain-containing protein</fullName>
    </recommendedName>
</protein>
<evidence type="ECO:0000313" key="2">
    <source>
        <dbReference type="EMBL" id="OCL07455.1"/>
    </source>
</evidence>
<name>A0A8E2EZD5_9PEZI</name>
<evidence type="ECO:0000313" key="3">
    <source>
        <dbReference type="Proteomes" id="UP000250140"/>
    </source>
</evidence>
<sequence length="157" mass="18118">MFNLLYMQAELTELQAQFEAICVGDSKGSLGLTDTKEYAINFKRLRESEGTAYNHQLEKFKVIQKKLSKYNKCLCQAAEMSRLGKPQKDDLAWFRRWLGIAHQGKPFLPGTENETWKNDKDLVTLYFPQPDCGPLLPWFSRLFLDIFHALFGGCMKA</sequence>
<dbReference type="EMBL" id="KV749867">
    <property type="protein sequence ID" value="OCL07455.1"/>
    <property type="molecule type" value="Genomic_DNA"/>
</dbReference>
<evidence type="ECO:0000259" key="1">
    <source>
        <dbReference type="Pfam" id="PF20237"/>
    </source>
</evidence>
<dbReference type="InterPro" id="IPR046529">
    <property type="entry name" value="DUF6594"/>
</dbReference>
<feature type="non-terminal residue" evidence="2">
    <location>
        <position position="157"/>
    </location>
</feature>
<dbReference type="Proteomes" id="UP000250140">
    <property type="component" value="Unassembled WGS sequence"/>
</dbReference>
<dbReference type="PANTHER" id="PTHR34502:SF5">
    <property type="entry name" value="DUF6594 DOMAIN-CONTAINING PROTEIN"/>
    <property type="match status" value="1"/>
</dbReference>
<reference evidence="2 3" key="1">
    <citation type="journal article" date="2016" name="Nat. Commun.">
        <title>Ectomycorrhizal ecology is imprinted in the genome of the dominant symbiotic fungus Cenococcum geophilum.</title>
        <authorList>
            <consortium name="DOE Joint Genome Institute"/>
            <person name="Peter M."/>
            <person name="Kohler A."/>
            <person name="Ohm R.A."/>
            <person name="Kuo A."/>
            <person name="Krutzmann J."/>
            <person name="Morin E."/>
            <person name="Arend M."/>
            <person name="Barry K.W."/>
            <person name="Binder M."/>
            <person name="Choi C."/>
            <person name="Clum A."/>
            <person name="Copeland A."/>
            <person name="Grisel N."/>
            <person name="Haridas S."/>
            <person name="Kipfer T."/>
            <person name="LaButti K."/>
            <person name="Lindquist E."/>
            <person name="Lipzen A."/>
            <person name="Maire R."/>
            <person name="Meier B."/>
            <person name="Mihaltcheva S."/>
            <person name="Molinier V."/>
            <person name="Murat C."/>
            <person name="Poggeler S."/>
            <person name="Quandt C.A."/>
            <person name="Sperisen C."/>
            <person name="Tritt A."/>
            <person name="Tisserant E."/>
            <person name="Crous P.W."/>
            <person name="Henrissat B."/>
            <person name="Nehls U."/>
            <person name="Egli S."/>
            <person name="Spatafora J.W."/>
            <person name="Grigoriev I.V."/>
            <person name="Martin F.M."/>
        </authorList>
    </citation>
    <scope>NUCLEOTIDE SEQUENCE [LARGE SCALE GENOMIC DNA]</scope>
    <source>
        <strain evidence="2 3">CBS 207.34</strain>
    </source>
</reference>
<dbReference type="PANTHER" id="PTHR34502">
    <property type="entry name" value="DUF6594 DOMAIN-CONTAINING PROTEIN-RELATED"/>
    <property type="match status" value="1"/>
</dbReference>
<proteinExistence type="predicted"/>
<feature type="domain" description="DUF6594" evidence="1">
    <location>
        <begin position="2"/>
        <end position="150"/>
    </location>
</feature>